<evidence type="ECO:0000313" key="2">
    <source>
        <dbReference type="EMBL" id="KAL1881648.1"/>
    </source>
</evidence>
<dbReference type="EMBL" id="JAVDPF010000007">
    <property type="protein sequence ID" value="KAL1881648.1"/>
    <property type="molecule type" value="Genomic_DNA"/>
</dbReference>
<organism evidence="2 3">
    <name type="scientific">Paecilomyces lecythidis</name>
    <dbReference type="NCBI Taxonomy" id="3004212"/>
    <lineage>
        <taxon>Eukaryota</taxon>
        <taxon>Fungi</taxon>
        <taxon>Dikarya</taxon>
        <taxon>Ascomycota</taxon>
        <taxon>Pezizomycotina</taxon>
        <taxon>Eurotiomycetes</taxon>
        <taxon>Eurotiomycetidae</taxon>
        <taxon>Eurotiales</taxon>
        <taxon>Thermoascaceae</taxon>
        <taxon>Paecilomyces</taxon>
    </lineage>
</organism>
<accession>A0ABR3Y058</accession>
<gene>
    <name evidence="2" type="ORF">Plec18167_003246</name>
</gene>
<dbReference type="Proteomes" id="UP001583193">
    <property type="component" value="Unassembled WGS sequence"/>
</dbReference>
<sequence>MSYQIPSSNEIQAGVGGFTHEEIDILEKEDILQPELLTTSTTGKRKVSAMFSPPSDFSTSSSSSSSASVKIWDFNPSTTYTFDLPMDPDSVDALEWVGFVPSTAKVIFERYSERPDPGQCPDSLADYAFAHISALSARQCENMSLRGAMNYVGINQQMQDALTNPEFSDIFWTQDLHYWVRDTLEMNFATLFSRQELLKNHAGRRLNRKKKQKRASLQDTFQHDEPAQPQHVTATINMTPQDFQFPAAHVAIQSSSTILPDHVVLYKGKGFRDLKMPRTIIRNDGSIDMRSLQNDAGGDFNPDELAHYWTPERDTAERYRRWAASRAPNSETCIIEIQVSRDLLDSWQSAELWYSRDWRRYVWLCRRLEMDEEYNYLFQPDKVDVVKGHVCTGISEAIIKIHEEDVENKMTEDSVLKCDSTRKAIQWSFLRHTWKQLSTDIRGKIHFEIFGPIQPDHARKQQ</sequence>
<evidence type="ECO:0000256" key="1">
    <source>
        <dbReference type="SAM" id="MobiDB-lite"/>
    </source>
</evidence>
<proteinExistence type="predicted"/>
<reference evidence="2 3" key="1">
    <citation type="journal article" date="2024" name="IMA Fungus">
        <title>IMA Genome - F19 : A genome assembly and annotation guide to empower mycologists, including annotated draft genome sequences of Ceratocystis pirilliformis, Diaporthe australafricana, Fusarium ophioides, Paecilomyces lecythidis, and Sporothrix stenoceras.</title>
        <authorList>
            <person name="Aylward J."/>
            <person name="Wilson A.M."/>
            <person name="Visagie C.M."/>
            <person name="Spraker J."/>
            <person name="Barnes I."/>
            <person name="Buitendag C."/>
            <person name="Ceriani C."/>
            <person name="Del Mar Angel L."/>
            <person name="du Plessis D."/>
            <person name="Fuchs T."/>
            <person name="Gasser K."/>
            <person name="Kramer D."/>
            <person name="Li W."/>
            <person name="Munsamy K."/>
            <person name="Piso A."/>
            <person name="Price J.L."/>
            <person name="Sonnekus B."/>
            <person name="Thomas C."/>
            <person name="van der Nest A."/>
            <person name="van Dijk A."/>
            <person name="van Heerden A."/>
            <person name="van Vuuren N."/>
            <person name="Yilmaz N."/>
            <person name="Duong T.A."/>
            <person name="van der Merwe N.A."/>
            <person name="Wingfield M.J."/>
            <person name="Wingfield B.D."/>
        </authorList>
    </citation>
    <scope>NUCLEOTIDE SEQUENCE [LARGE SCALE GENOMIC DNA]</scope>
    <source>
        <strain evidence="2 3">CMW 18167</strain>
    </source>
</reference>
<comment type="caution">
    <text evidence="2">The sequence shown here is derived from an EMBL/GenBank/DDBJ whole genome shotgun (WGS) entry which is preliminary data.</text>
</comment>
<keyword evidence="3" id="KW-1185">Reference proteome</keyword>
<evidence type="ECO:0000313" key="3">
    <source>
        <dbReference type="Proteomes" id="UP001583193"/>
    </source>
</evidence>
<protein>
    <submittedName>
        <fullName evidence="2">Uncharacterized protein</fullName>
    </submittedName>
</protein>
<feature type="region of interest" description="Disordered" evidence="1">
    <location>
        <begin position="206"/>
        <end position="227"/>
    </location>
</feature>
<name>A0ABR3Y058_9EURO</name>